<protein>
    <recommendedName>
        <fullName evidence="1">Putative amidase domain-containing protein</fullName>
    </recommendedName>
</protein>
<dbReference type="Gene3D" id="3.90.1720.10">
    <property type="entry name" value="endopeptidase domain like (from Nostoc punctiforme)"/>
    <property type="match status" value="1"/>
</dbReference>
<feature type="domain" description="Putative amidase" evidence="1">
    <location>
        <begin position="257"/>
        <end position="410"/>
    </location>
</feature>
<dbReference type="InterPro" id="IPR024301">
    <property type="entry name" value="Amidase_6"/>
</dbReference>
<dbReference type="PANTHER" id="PTHR40032:SF1">
    <property type="entry name" value="EXPORTED PROTEIN"/>
    <property type="match status" value="1"/>
</dbReference>
<keyword evidence="3" id="KW-1185">Reference proteome</keyword>
<dbReference type="AlphaFoldDB" id="A0A7W7PJ34"/>
<gene>
    <name evidence="2" type="ORF">FHS39_000739</name>
</gene>
<name>A0A7W7PJ34_9ACTN</name>
<proteinExistence type="predicted"/>
<evidence type="ECO:0000259" key="1">
    <source>
        <dbReference type="Pfam" id="PF12671"/>
    </source>
</evidence>
<dbReference type="PANTHER" id="PTHR40032">
    <property type="entry name" value="EXPORTED PROTEIN-RELATED"/>
    <property type="match status" value="1"/>
</dbReference>
<dbReference type="Pfam" id="PF12671">
    <property type="entry name" value="Amidase_6"/>
    <property type="match status" value="1"/>
</dbReference>
<dbReference type="RefSeq" id="WP_184346261.1">
    <property type="nucleotide sequence ID" value="NZ_JACHJH010000001.1"/>
</dbReference>
<accession>A0A7W7PJ34</accession>
<organism evidence="2 3">
    <name type="scientific">Streptomyces olivoverticillatus</name>
    <dbReference type="NCBI Taxonomy" id="66427"/>
    <lineage>
        <taxon>Bacteria</taxon>
        <taxon>Bacillati</taxon>
        <taxon>Actinomycetota</taxon>
        <taxon>Actinomycetes</taxon>
        <taxon>Kitasatosporales</taxon>
        <taxon>Streptomycetaceae</taxon>
        <taxon>Streptomyces</taxon>
    </lineage>
</organism>
<dbReference type="EMBL" id="JACHJH010000001">
    <property type="protein sequence ID" value="MBB4891739.1"/>
    <property type="molecule type" value="Genomic_DNA"/>
</dbReference>
<evidence type="ECO:0000313" key="3">
    <source>
        <dbReference type="Proteomes" id="UP000556084"/>
    </source>
</evidence>
<dbReference type="Proteomes" id="UP000556084">
    <property type="component" value="Unassembled WGS sequence"/>
</dbReference>
<sequence>MVSYHDLYGCHVDQWKKAADDWIALSRRSLAAADDVRAQGKMPLDEHWADATGKKAGKRLEDIANRLEAGGDIIKGVAMVLDALAYSMEWSQRTLFHAAELAREYGLRIQDGRAIGAYSGAAPTGPNVPQNVRDAYAKESAHISEVDGLIEESLRQASQADAKASAELAKLAKTINVASPSQAHNDIETETAHIEIDILRGDIPVGKDPHLVRAWWDGLTSEQQKALMRADPVTIADLKGLPPDVGKELRGLDGKIDRVEMVRYALDHWNKKDELDYGPVGNCTNFVSSSLEAGGMQKKIDPWLGLLGDNTWGRESGLGIGWDWADKHAYHSKSWARAEGLQNFLLHNGSKEVPRSEARPGDIVFYEQVAPDHETAQGESHHAAVVTSVTPDGDIKLTQHTSSFQNVSLAAREHVATNNHGEQRIRIVRPSPNWY</sequence>
<reference evidence="2 3" key="1">
    <citation type="submission" date="2020-08" db="EMBL/GenBank/DDBJ databases">
        <title>Genomic Encyclopedia of Type Strains, Phase III (KMG-III): the genomes of soil and plant-associated and newly described type strains.</title>
        <authorList>
            <person name="Whitman W."/>
        </authorList>
    </citation>
    <scope>NUCLEOTIDE SEQUENCE [LARGE SCALE GENOMIC DNA]</scope>
    <source>
        <strain evidence="2 3">CECT 3266</strain>
    </source>
</reference>
<evidence type="ECO:0000313" key="2">
    <source>
        <dbReference type="EMBL" id="MBB4891739.1"/>
    </source>
</evidence>
<comment type="caution">
    <text evidence="2">The sequence shown here is derived from an EMBL/GenBank/DDBJ whole genome shotgun (WGS) entry which is preliminary data.</text>
</comment>